<dbReference type="STRING" id="1166018.FAES_5206"/>
<feature type="transmembrane region" description="Helical" evidence="1">
    <location>
        <begin position="6"/>
        <end position="24"/>
    </location>
</feature>
<evidence type="ECO:0000313" key="3">
    <source>
        <dbReference type="Proteomes" id="UP000011058"/>
    </source>
</evidence>
<feature type="transmembrane region" description="Helical" evidence="1">
    <location>
        <begin position="31"/>
        <end position="53"/>
    </location>
</feature>
<dbReference type="OrthoDB" id="651989at2"/>
<gene>
    <name evidence="2" type="ORF">FAES_5206</name>
</gene>
<keyword evidence="1" id="KW-0472">Membrane</keyword>
<organism evidence="2 3">
    <name type="scientific">Fibrella aestuarina BUZ 2</name>
    <dbReference type="NCBI Taxonomy" id="1166018"/>
    <lineage>
        <taxon>Bacteria</taxon>
        <taxon>Pseudomonadati</taxon>
        <taxon>Bacteroidota</taxon>
        <taxon>Cytophagia</taxon>
        <taxon>Cytophagales</taxon>
        <taxon>Spirosomataceae</taxon>
        <taxon>Fibrella</taxon>
    </lineage>
</organism>
<feature type="transmembrane region" description="Helical" evidence="1">
    <location>
        <begin position="114"/>
        <end position="131"/>
    </location>
</feature>
<dbReference type="eggNOG" id="ENOG5033YT7">
    <property type="taxonomic scope" value="Bacteria"/>
</dbReference>
<feature type="transmembrane region" description="Helical" evidence="1">
    <location>
        <begin position="152"/>
        <end position="176"/>
    </location>
</feature>
<dbReference type="AlphaFoldDB" id="I0KGF2"/>
<dbReference type="RefSeq" id="WP_015334304.1">
    <property type="nucleotide sequence ID" value="NC_020054.1"/>
</dbReference>
<dbReference type="Proteomes" id="UP000011058">
    <property type="component" value="Chromosome"/>
</dbReference>
<keyword evidence="1" id="KW-0812">Transmembrane</keyword>
<keyword evidence="1" id="KW-1133">Transmembrane helix</keyword>
<name>I0KGF2_9BACT</name>
<proteinExistence type="predicted"/>
<feature type="transmembrane region" description="Helical" evidence="1">
    <location>
        <begin position="59"/>
        <end position="77"/>
    </location>
</feature>
<accession>I0KGF2</accession>
<evidence type="ECO:0000313" key="2">
    <source>
        <dbReference type="EMBL" id="CCH03205.1"/>
    </source>
</evidence>
<feature type="transmembrane region" description="Helical" evidence="1">
    <location>
        <begin position="89"/>
        <end position="108"/>
    </location>
</feature>
<sequence>MIDTILYLSVLCISTLLYGSHYSVLTPPLRWLAIGIGVTFVGNLTAVIAWRVLKQPNNLYVFHLLTIGQYVAFSLMFSRALVGVFWRRAAVWSAGLFTVVALAFSLTIQPWTHYNSYALTLYNCLLCVWALQYIRQLFTEIKVAGLEKDPMFWVSTAILYTALGNLFVQGLMNYLIQRSTQHALSVYWIQELLNGLQAVLFIVAWYVNRRYVQRGV</sequence>
<reference evidence="2 3" key="1">
    <citation type="journal article" date="2012" name="J. Bacteriol.">
        <title>Genome Sequence of Fibrella aestuarina BUZ 2T, a Filamentous Marine Bacterium.</title>
        <authorList>
            <person name="Filippini M."/>
            <person name="Qi W."/>
            <person name="Blom J."/>
            <person name="Goesmann A."/>
            <person name="Smits T.H."/>
            <person name="Bagheri H.C."/>
        </authorList>
    </citation>
    <scope>NUCLEOTIDE SEQUENCE [LARGE SCALE GENOMIC DNA]</scope>
    <source>
        <strain evidence="3">BUZ 2T</strain>
    </source>
</reference>
<protein>
    <submittedName>
        <fullName evidence="2">Uncharacterized protein</fullName>
    </submittedName>
</protein>
<feature type="transmembrane region" description="Helical" evidence="1">
    <location>
        <begin position="188"/>
        <end position="207"/>
    </location>
</feature>
<dbReference type="HOGENOM" id="CLU_1276090_0_0_10"/>
<dbReference type="EMBL" id="HE796683">
    <property type="protein sequence ID" value="CCH03205.1"/>
    <property type="molecule type" value="Genomic_DNA"/>
</dbReference>
<evidence type="ECO:0000256" key="1">
    <source>
        <dbReference type="SAM" id="Phobius"/>
    </source>
</evidence>
<keyword evidence="3" id="KW-1185">Reference proteome</keyword>
<dbReference type="KEGG" id="fae:FAES_5206"/>